<dbReference type="Proteomes" id="UP000034246">
    <property type="component" value="Unassembled WGS sequence"/>
</dbReference>
<dbReference type="Gene3D" id="2.160.10.10">
    <property type="entry name" value="Hexapeptide repeat proteins"/>
    <property type="match status" value="1"/>
</dbReference>
<dbReference type="SUPFAM" id="SSF51161">
    <property type="entry name" value="Trimeric LpxA-like enzymes"/>
    <property type="match status" value="1"/>
</dbReference>
<dbReference type="Pfam" id="PF00132">
    <property type="entry name" value="Hexapep"/>
    <property type="match status" value="1"/>
</dbReference>
<dbReference type="CDD" id="cd04647">
    <property type="entry name" value="LbH_MAT_like"/>
    <property type="match status" value="1"/>
</dbReference>
<dbReference type="InterPro" id="IPR001451">
    <property type="entry name" value="Hexapep"/>
</dbReference>
<dbReference type="STRING" id="1618550.UT39_C0003G0019"/>
<reference evidence="3 4" key="1">
    <citation type="journal article" date="2015" name="Nature">
        <title>rRNA introns, odd ribosomes, and small enigmatic genomes across a large radiation of phyla.</title>
        <authorList>
            <person name="Brown C.T."/>
            <person name="Hug L.A."/>
            <person name="Thomas B.C."/>
            <person name="Sharon I."/>
            <person name="Castelle C.J."/>
            <person name="Singh A."/>
            <person name="Wilkins M.J."/>
            <person name="Williams K.H."/>
            <person name="Banfield J.F."/>
        </authorList>
    </citation>
    <scope>NUCLEOTIDE SEQUENCE [LARGE SCALE GENOMIC DNA]</scope>
</reference>
<dbReference type="GO" id="GO:0005829">
    <property type="term" value="C:cytosol"/>
    <property type="evidence" value="ECO:0007669"/>
    <property type="project" value="TreeGrafter"/>
</dbReference>
<proteinExistence type="inferred from homology"/>
<dbReference type="InterPro" id="IPR011004">
    <property type="entry name" value="Trimer_LpxA-like_sf"/>
</dbReference>
<dbReference type="PATRIC" id="fig|1618550.3.peg.249"/>
<evidence type="ECO:0000256" key="2">
    <source>
        <dbReference type="ARBA" id="ARBA00022679"/>
    </source>
</evidence>
<evidence type="ECO:0000313" key="4">
    <source>
        <dbReference type="Proteomes" id="UP000034246"/>
    </source>
</evidence>
<gene>
    <name evidence="3" type="ORF">UT39_C0003G0019</name>
</gene>
<name>A0A0G0QN02_9BACT</name>
<dbReference type="GO" id="GO:0008374">
    <property type="term" value="F:O-acyltransferase activity"/>
    <property type="evidence" value="ECO:0007669"/>
    <property type="project" value="TreeGrafter"/>
</dbReference>
<comment type="caution">
    <text evidence="3">The sequence shown here is derived from an EMBL/GenBank/DDBJ whole genome shotgun (WGS) entry which is preliminary data.</text>
</comment>
<evidence type="ECO:0000313" key="3">
    <source>
        <dbReference type="EMBL" id="KKR11750.1"/>
    </source>
</evidence>
<dbReference type="EMBL" id="LBWP01000003">
    <property type="protein sequence ID" value="KKR11750.1"/>
    <property type="molecule type" value="Genomic_DNA"/>
</dbReference>
<evidence type="ECO:0000256" key="1">
    <source>
        <dbReference type="ARBA" id="ARBA00007274"/>
    </source>
</evidence>
<dbReference type="PANTHER" id="PTHR23416:SF23">
    <property type="entry name" value="ACETYLTRANSFERASE C18B11.09C-RELATED"/>
    <property type="match status" value="1"/>
</dbReference>
<protein>
    <submittedName>
        <fullName evidence="3">Acetyltransferase (Isoleucine patch superfamily)</fullName>
    </submittedName>
</protein>
<comment type="similarity">
    <text evidence="1">Belongs to the transferase hexapeptide repeat family.</text>
</comment>
<dbReference type="InterPro" id="IPR051159">
    <property type="entry name" value="Hexapeptide_acetyltransf"/>
</dbReference>
<organism evidence="3 4">
    <name type="scientific">Candidatus Woesebacteria bacterium GW2011_GWA1_39_21</name>
    <dbReference type="NCBI Taxonomy" id="1618550"/>
    <lineage>
        <taxon>Bacteria</taxon>
        <taxon>Candidatus Woeseibacteriota</taxon>
    </lineage>
</organism>
<dbReference type="AlphaFoldDB" id="A0A0G0QN02"/>
<sequence length="211" mass="23197">MKIANLNVSFKGFYFTDKYGDTLTRAQATQKIFSRVNNIFIDMGLFFVHNVGYIPSHHIRSIVYKLAGVKLGKGSVIHTGCKFFAPTGVEIGNDSVIGYRAFLDGRGKLKIGNHVDVASEVMVYNSEHDMNDPKFEAKIESVEIEDYVFIGPRAIILPGVRIGYGAIVAAGCVVTKNVPNFAVVGGVPGKVIGERKNKNPNYILGRPRLFQ</sequence>
<dbReference type="PANTHER" id="PTHR23416">
    <property type="entry name" value="SIALIC ACID SYNTHASE-RELATED"/>
    <property type="match status" value="1"/>
</dbReference>
<keyword evidence="2 3" id="KW-0808">Transferase</keyword>
<accession>A0A0G0QN02</accession>